<feature type="transmembrane region" description="Helical" evidence="9">
    <location>
        <begin position="398"/>
        <end position="419"/>
    </location>
</feature>
<dbReference type="RefSeq" id="WP_069457672.1">
    <property type="nucleotide sequence ID" value="NZ_LYBW01000049.1"/>
</dbReference>
<protein>
    <submittedName>
        <fullName evidence="13">Copper resistance protein CopC</fullName>
    </submittedName>
</protein>
<evidence type="ECO:0000256" key="1">
    <source>
        <dbReference type="ARBA" id="ARBA00004651"/>
    </source>
</evidence>
<feature type="transmembrane region" description="Helical" evidence="9">
    <location>
        <begin position="183"/>
        <end position="205"/>
    </location>
</feature>
<dbReference type="AlphaFoldDB" id="A0A1E3VF40"/>
<accession>A0A1E3VF40</accession>
<dbReference type="InterPro" id="IPR008457">
    <property type="entry name" value="Cu-R_CopD_dom"/>
</dbReference>
<keyword evidence="3 9" id="KW-0812">Transmembrane</keyword>
<keyword evidence="2" id="KW-1003">Cell membrane</keyword>
<comment type="caution">
    <text evidence="13">The sequence shown here is derived from an EMBL/GenBank/DDBJ whole genome shotgun (WGS) entry which is preliminary data.</text>
</comment>
<organism evidence="13 14">
    <name type="scientific">Sinorhizobium alkalisoli</name>
    <dbReference type="NCBI Taxonomy" id="1752398"/>
    <lineage>
        <taxon>Bacteria</taxon>
        <taxon>Pseudomonadati</taxon>
        <taxon>Pseudomonadota</taxon>
        <taxon>Alphaproteobacteria</taxon>
        <taxon>Hyphomicrobiales</taxon>
        <taxon>Rhizobiaceae</taxon>
        <taxon>Sinorhizobium/Ensifer group</taxon>
        <taxon>Sinorhizobium</taxon>
    </lineage>
</organism>
<dbReference type="GO" id="GO:0042597">
    <property type="term" value="C:periplasmic space"/>
    <property type="evidence" value="ECO:0007669"/>
    <property type="project" value="InterPro"/>
</dbReference>
<dbReference type="GO" id="GO:0005507">
    <property type="term" value="F:copper ion binding"/>
    <property type="evidence" value="ECO:0007669"/>
    <property type="project" value="InterPro"/>
</dbReference>
<keyword evidence="14" id="KW-1185">Reference proteome</keyword>
<evidence type="ECO:0000256" key="4">
    <source>
        <dbReference type="ARBA" id="ARBA00022723"/>
    </source>
</evidence>
<reference evidence="14" key="1">
    <citation type="submission" date="2016-05" db="EMBL/GenBank/DDBJ databases">
        <authorList>
            <person name="Li Y."/>
        </authorList>
    </citation>
    <scope>NUCLEOTIDE SEQUENCE [LARGE SCALE GENOMIC DNA]</scope>
    <source>
        <strain evidence="14">YIC4027</strain>
    </source>
</reference>
<proteinExistence type="predicted"/>
<dbReference type="Pfam" id="PF04234">
    <property type="entry name" value="CopC"/>
    <property type="match status" value="1"/>
</dbReference>
<dbReference type="GO" id="GO:0046688">
    <property type="term" value="P:response to copper ion"/>
    <property type="evidence" value="ECO:0007669"/>
    <property type="project" value="InterPro"/>
</dbReference>
<dbReference type="InterPro" id="IPR014755">
    <property type="entry name" value="Cu-Rt/internalin_Ig-like"/>
</dbReference>
<dbReference type="Gene3D" id="2.60.40.1220">
    <property type="match status" value="1"/>
</dbReference>
<evidence type="ECO:0000256" key="9">
    <source>
        <dbReference type="SAM" id="Phobius"/>
    </source>
</evidence>
<keyword evidence="5 10" id="KW-0732">Signal</keyword>
<dbReference type="GO" id="GO:0006825">
    <property type="term" value="P:copper ion transport"/>
    <property type="evidence" value="ECO:0007669"/>
    <property type="project" value="InterPro"/>
</dbReference>
<dbReference type="SUPFAM" id="SSF81296">
    <property type="entry name" value="E set domains"/>
    <property type="match status" value="1"/>
</dbReference>
<feature type="transmembrane region" description="Helical" evidence="9">
    <location>
        <begin position="258"/>
        <end position="277"/>
    </location>
</feature>
<evidence type="ECO:0000256" key="3">
    <source>
        <dbReference type="ARBA" id="ARBA00022692"/>
    </source>
</evidence>
<keyword evidence="6 9" id="KW-1133">Transmembrane helix</keyword>
<feature type="transmembrane region" description="Helical" evidence="9">
    <location>
        <begin position="155"/>
        <end position="176"/>
    </location>
</feature>
<evidence type="ECO:0000313" key="13">
    <source>
        <dbReference type="EMBL" id="ODR92154.1"/>
    </source>
</evidence>
<evidence type="ECO:0000256" key="6">
    <source>
        <dbReference type="ARBA" id="ARBA00022989"/>
    </source>
</evidence>
<dbReference type="PANTHER" id="PTHR34820">
    <property type="entry name" value="INNER MEMBRANE PROTEIN YEBZ"/>
    <property type="match status" value="1"/>
</dbReference>
<feature type="transmembrane region" description="Helical" evidence="9">
    <location>
        <begin position="289"/>
        <end position="309"/>
    </location>
</feature>
<comment type="subcellular location">
    <subcellularLocation>
        <location evidence="1">Cell membrane</location>
        <topology evidence="1">Multi-pass membrane protein</topology>
    </subcellularLocation>
</comment>
<keyword evidence="4" id="KW-0479">Metal-binding</keyword>
<evidence type="ECO:0000256" key="5">
    <source>
        <dbReference type="ARBA" id="ARBA00022729"/>
    </source>
</evidence>
<evidence type="ECO:0000256" key="2">
    <source>
        <dbReference type="ARBA" id="ARBA00022475"/>
    </source>
</evidence>
<feature type="chain" id="PRO_5009138184" evidence="10">
    <location>
        <begin position="39"/>
        <end position="541"/>
    </location>
</feature>
<feature type="transmembrane region" description="Helical" evidence="9">
    <location>
        <begin position="225"/>
        <end position="246"/>
    </location>
</feature>
<dbReference type="GO" id="GO:0005886">
    <property type="term" value="C:plasma membrane"/>
    <property type="evidence" value="ECO:0007669"/>
    <property type="project" value="UniProtKB-SubCell"/>
</dbReference>
<feature type="domain" description="Copper resistance protein D" evidence="12">
    <location>
        <begin position="321"/>
        <end position="419"/>
    </location>
</feature>
<evidence type="ECO:0000313" key="14">
    <source>
        <dbReference type="Proteomes" id="UP000094342"/>
    </source>
</evidence>
<keyword evidence="8 9" id="KW-0472">Membrane</keyword>
<keyword evidence="7" id="KW-0186">Copper</keyword>
<dbReference type="InterPro" id="IPR007348">
    <property type="entry name" value="CopC_dom"/>
</dbReference>
<evidence type="ECO:0000256" key="10">
    <source>
        <dbReference type="SAM" id="SignalP"/>
    </source>
</evidence>
<evidence type="ECO:0000259" key="12">
    <source>
        <dbReference type="Pfam" id="PF05425"/>
    </source>
</evidence>
<dbReference type="InterPro" id="IPR014756">
    <property type="entry name" value="Ig_E-set"/>
</dbReference>
<sequence length="541" mass="56341">MRGHFTLAMPAALSRIARVVTLALCGVLAQIAVASAHASYTSSDPEDGAVVETAPSRFAIAFSEPVSPLSLRLVRPDGSSIPLERFEVKDRTVEIVAPTGLGRGTHVLSWRVISADGHPVGGSVVFSISEADAAPPPIVDQIDRTVRAGVLGSKVALYIGLFIGVGGMFASVWLLGGSRPGRHVVGGALGIGILGALASAGFQGLDALAAPVARIAEPIVWSTAMATSFGHTVIVAVLALALAAAAHQSSKGPISRPSSFLALILAGLALSLSGHAAAAEPQWLTRPAVFVHAAAIAFWVGALAPLGLALKRCDPAAVAGLRRFSAMVPFAVAALVAAGVTLVIVQVQQPHALFGTAYGRVLLVKLGLLAGLFLLAAINRWSLTAPVLAGDGPATTRLVRIIAAETAIVLLIFTVVASWRFTPPPRALAAAAAQPASVHIHTDNAMAFIQVMPGRAGDVEVSINVLTGEFQKLDAKEVTLALAKPESGIEPFRRPAVRRSETDWRIDQMTIPLPGVWHVRVEILISDFDMVRLEGQLSIRP</sequence>
<dbReference type="EMBL" id="LYBW01000049">
    <property type="protein sequence ID" value="ODR92154.1"/>
    <property type="molecule type" value="Genomic_DNA"/>
</dbReference>
<dbReference type="InterPro" id="IPR032694">
    <property type="entry name" value="CopC/D"/>
</dbReference>
<dbReference type="Proteomes" id="UP000094342">
    <property type="component" value="Unassembled WGS sequence"/>
</dbReference>
<dbReference type="STRING" id="1752398.A8M32_06910"/>
<evidence type="ECO:0000256" key="8">
    <source>
        <dbReference type="ARBA" id="ARBA00023136"/>
    </source>
</evidence>
<gene>
    <name evidence="13" type="ORF">A8M32_06910</name>
</gene>
<feature type="transmembrane region" description="Helical" evidence="9">
    <location>
        <begin position="357"/>
        <end position="378"/>
    </location>
</feature>
<evidence type="ECO:0000256" key="7">
    <source>
        <dbReference type="ARBA" id="ARBA00023008"/>
    </source>
</evidence>
<feature type="transmembrane region" description="Helical" evidence="9">
    <location>
        <begin position="321"/>
        <end position="345"/>
    </location>
</feature>
<name>A0A1E3VF40_9HYPH</name>
<feature type="domain" description="CopC" evidence="11">
    <location>
        <begin position="37"/>
        <end position="128"/>
    </location>
</feature>
<dbReference type="PANTHER" id="PTHR34820:SF4">
    <property type="entry name" value="INNER MEMBRANE PROTEIN YEBZ"/>
    <property type="match status" value="1"/>
</dbReference>
<evidence type="ECO:0000259" key="11">
    <source>
        <dbReference type="Pfam" id="PF04234"/>
    </source>
</evidence>
<feature type="signal peptide" evidence="10">
    <location>
        <begin position="1"/>
        <end position="38"/>
    </location>
</feature>
<dbReference type="Pfam" id="PF05425">
    <property type="entry name" value="CopD"/>
    <property type="match status" value="1"/>
</dbReference>